<feature type="non-terminal residue" evidence="2">
    <location>
        <position position="1"/>
    </location>
</feature>
<gene>
    <name evidence="2" type="ORF">H1R20_g539</name>
</gene>
<sequence length="328" mass="36660">MQTPAIIPNASLLAPLVLSPLPPHSADKAPIEYLQRLATLAKESAEAHACSSVLAGQGSEADDHGDVGLWLGTGPYDNAEHVQRALGLEGEIHFEPLNEAGLPATLKAKDLSALKKELDVLQHKYCFRDQIKVLSDLQSRLSAIRQVPASLLRQPIGNNDPFNTVRTQGAKEDFQKLRELGDEIRSDSVQKALHGARERMEADRSHLDANYRRDSRKGRRAPSPESPKPYVPADRARTSFFRLPDSDPAPPLYAEDLVRYAREFNKTQQSCRLHIWEKTRGRREDAPRILRFTIPDVLIAYLTLGYSSSDKTAIVQMLKWRAEAGFQT</sequence>
<comment type="caution">
    <text evidence="2">The sequence shown here is derived from an EMBL/GenBank/DDBJ whole genome shotgun (WGS) entry which is preliminary data.</text>
</comment>
<feature type="region of interest" description="Disordered" evidence="1">
    <location>
        <begin position="188"/>
        <end position="234"/>
    </location>
</feature>
<evidence type="ECO:0000313" key="3">
    <source>
        <dbReference type="Proteomes" id="UP001140091"/>
    </source>
</evidence>
<accession>A0A9W8JLD7</accession>
<dbReference type="OrthoDB" id="10261040at2759"/>
<dbReference type="EMBL" id="JANBPK010000040">
    <property type="protein sequence ID" value="KAJ2936552.1"/>
    <property type="molecule type" value="Genomic_DNA"/>
</dbReference>
<name>A0A9W8JLD7_9AGAR</name>
<keyword evidence="3" id="KW-1185">Reference proteome</keyword>
<reference evidence="2" key="1">
    <citation type="submission" date="2022-06" db="EMBL/GenBank/DDBJ databases">
        <title>Genome Sequence of Candolleomyces eurysporus.</title>
        <authorList>
            <person name="Buettner E."/>
        </authorList>
    </citation>
    <scope>NUCLEOTIDE SEQUENCE</scope>
    <source>
        <strain evidence="2">VTCC 930004</strain>
    </source>
</reference>
<feature type="compositionally biased region" description="Basic and acidic residues" evidence="1">
    <location>
        <begin position="195"/>
        <end position="213"/>
    </location>
</feature>
<dbReference type="Proteomes" id="UP001140091">
    <property type="component" value="Unassembled WGS sequence"/>
</dbReference>
<organism evidence="2 3">
    <name type="scientific">Candolleomyces eurysporus</name>
    <dbReference type="NCBI Taxonomy" id="2828524"/>
    <lineage>
        <taxon>Eukaryota</taxon>
        <taxon>Fungi</taxon>
        <taxon>Dikarya</taxon>
        <taxon>Basidiomycota</taxon>
        <taxon>Agaricomycotina</taxon>
        <taxon>Agaricomycetes</taxon>
        <taxon>Agaricomycetidae</taxon>
        <taxon>Agaricales</taxon>
        <taxon>Agaricineae</taxon>
        <taxon>Psathyrellaceae</taxon>
        <taxon>Candolleomyces</taxon>
    </lineage>
</organism>
<evidence type="ECO:0000256" key="1">
    <source>
        <dbReference type="SAM" id="MobiDB-lite"/>
    </source>
</evidence>
<protein>
    <submittedName>
        <fullName evidence="2">Uncharacterized protein</fullName>
    </submittedName>
</protein>
<evidence type="ECO:0000313" key="2">
    <source>
        <dbReference type="EMBL" id="KAJ2936552.1"/>
    </source>
</evidence>
<proteinExistence type="predicted"/>
<dbReference type="AlphaFoldDB" id="A0A9W8JLD7"/>